<reference evidence="1 2" key="1">
    <citation type="submission" date="2018-02" db="EMBL/GenBank/DDBJ databases">
        <title>The genomes of Aspergillus section Nigri reveals drivers in fungal speciation.</title>
        <authorList>
            <consortium name="DOE Joint Genome Institute"/>
            <person name="Vesth T.C."/>
            <person name="Nybo J."/>
            <person name="Theobald S."/>
            <person name="Brandl J."/>
            <person name="Frisvad J.C."/>
            <person name="Nielsen K.F."/>
            <person name="Lyhne E.K."/>
            <person name="Kogle M.E."/>
            <person name="Kuo A."/>
            <person name="Riley R."/>
            <person name="Clum A."/>
            <person name="Nolan M."/>
            <person name="Lipzen A."/>
            <person name="Salamov A."/>
            <person name="Henrissat B."/>
            <person name="Wiebenga A."/>
            <person name="De vries R.P."/>
            <person name="Grigoriev I.V."/>
            <person name="Mortensen U.H."/>
            <person name="Andersen M.R."/>
            <person name="Baker S.E."/>
        </authorList>
    </citation>
    <scope>NUCLEOTIDE SEQUENCE [LARGE SCALE GENOMIC DNA]</scope>
    <source>
        <strain evidence="1 2">CBS 114.51</strain>
    </source>
</reference>
<dbReference type="Proteomes" id="UP000249497">
    <property type="component" value="Unassembled WGS sequence"/>
</dbReference>
<gene>
    <name evidence="1" type="ORF">BO86DRAFT_182410</name>
</gene>
<dbReference type="RefSeq" id="XP_025524311.1">
    <property type="nucleotide sequence ID" value="XM_025666603.1"/>
</dbReference>
<name>A0A8T8WRG3_ASPJA</name>
<protein>
    <submittedName>
        <fullName evidence="1">Uncharacterized protein</fullName>
    </submittedName>
</protein>
<dbReference type="EMBL" id="KZ824827">
    <property type="protein sequence ID" value="RAH78417.1"/>
    <property type="molecule type" value="Genomic_DNA"/>
</dbReference>
<accession>A0A8T8WRG3</accession>
<dbReference type="AlphaFoldDB" id="A0A8T8WRG3"/>
<dbReference type="GeneID" id="37170295"/>
<keyword evidence="2" id="KW-1185">Reference proteome</keyword>
<sequence length="214" mass="24549">MVFWDWPAAAISGSKGLTSLRVHQQVTVRRHHNGCENRLSCHVMSFYQHGHICYVWAFVWENVDAEIRRAGCQSREMNNHRREEKSKEKQNKQDSSIIVVIIKAFKSIRCIKSINLAYILAVNGPNFRFTRTTPNNRREIDQQRTQEMKDDDGTYSPACSGMVLLSAVDMTGLLYNANPFSDLVLSETRSAGSSERTFWAILRQFSSTWQSPSL</sequence>
<organism evidence="1 2">
    <name type="scientific">Aspergillus japonicus CBS 114.51</name>
    <dbReference type="NCBI Taxonomy" id="1448312"/>
    <lineage>
        <taxon>Eukaryota</taxon>
        <taxon>Fungi</taxon>
        <taxon>Dikarya</taxon>
        <taxon>Ascomycota</taxon>
        <taxon>Pezizomycotina</taxon>
        <taxon>Eurotiomycetes</taxon>
        <taxon>Eurotiomycetidae</taxon>
        <taxon>Eurotiales</taxon>
        <taxon>Aspergillaceae</taxon>
        <taxon>Aspergillus</taxon>
        <taxon>Aspergillus subgen. Circumdati</taxon>
    </lineage>
</organism>
<evidence type="ECO:0000313" key="1">
    <source>
        <dbReference type="EMBL" id="RAH78417.1"/>
    </source>
</evidence>
<proteinExistence type="predicted"/>
<evidence type="ECO:0000313" key="2">
    <source>
        <dbReference type="Proteomes" id="UP000249497"/>
    </source>
</evidence>